<protein>
    <recommendedName>
        <fullName evidence="3">Fungal-type protein kinase domain-containing protein</fullName>
    </recommendedName>
</protein>
<name>A0ABQ8V1C6_9AGAR</name>
<gene>
    <name evidence="1" type="ORF">C8R41DRAFT_905863</name>
</gene>
<evidence type="ECO:0008006" key="3">
    <source>
        <dbReference type="Google" id="ProtNLM"/>
    </source>
</evidence>
<organism evidence="1 2">
    <name type="scientific">Lentinula lateritia</name>
    <dbReference type="NCBI Taxonomy" id="40482"/>
    <lineage>
        <taxon>Eukaryota</taxon>
        <taxon>Fungi</taxon>
        <taxon>Dikarya</taxon>
        <taxon>Basidiomycota</taxon>
        <taxon>Agaricomycotina</taxon>
        <taxon>Agaricomycetes</taxon>
        <taxon>Agaricomycetidae</taxon>
        <taxon>Agaricales</taxon>
        <taxon>Marasmiineae</taxon>
        <taxon>Omphalotaceae</taxon>
        <taxon>Lentinula</taxon>
    </lineage>
</organism>
<sequence>MTVVVGYNNLLIRIATSTTVGNPDDLPIDELPQKSDQKDCVTQSLRKQNGRGLLVRPEEGYPVDRRESRFLQACWVTLKMGKSGTWKILGSRINAARFDETRQSSTRTISMLRRLWSDRKLKKRFICLGTPDRKLIMTGIVTHLQFAGGDFLECNDHDFAISDDITGHARLSLSSSSNSQLQTLKMFESLSLNKTFPASRGK</sequence>
<proteinExistence type="predicted"/>
<comment type="caution">
    <text evidence="1">The sequence shown here is derived from an EMBL/GenBank/DDBJ whole genome shotgun (WGS) entry which is preliminary data.</text>
</comment>
<dbReference type="EMBL" id="JANVFT010000097">
    <property type="protein sequence ID" value="KAJ4469154.1"/>
    <property type="molecule type" value="Genomic_DNA"/>
</dbReference>
<evidence type="ECO:0000313" key="2">
    <source>
        <dbReference type="Proteomes" id="UP001150217"/>
    </source>
</evidence>
<keyword evidence="2" id="KW-1185">Reference proteome</keyword>
<accession>A0ABQ8V1C6</accession>
<dbReference type="Proteomes" id="UP001150217">
    <property type="component" value="Unassembled WGS sequence"/>
</dbReference>
<reference evidence="1" key="1">
    <citation type="submission" date="2022-08" db="EMBL/GenBank/DDBJ databases">
        <title>A Global Phylogenomic Analysis of the Shiitake Genus Lentinula.</title>
        <authorList>
            <consortium name="DOE Joint Genome Institute"/>
            <person name="Sierra-Patev S."/>
            <person name="Min B."/>
            <person name="Naranjo-Ortiz M."/>
            <person name="Looney B."/>
            <person name="Konkel Z."/>
            <person name="Slot J.C."/>
            <person name="Sakamoto Y."/>
            <person name="Steenwyk J.L."/>
            <person name="Rokas A."/>
            <person name="Carro J."/>
            <person name="Camarero S."/>
            <person name="Ferreira P."/>
            <person name="Molpeceres G."/>
            <person name="Ruiz-Duenas F.J."/>
            <person name="Serrano A."/>
            <person name="Henrissat B."/>
            <person name="Drula E."/>
            <person name="Hughes K.W."/>
            <person name="Mata J.L."/>
            <person name="Ishikawa N.K."/>
            <person name="Vargas-Isla R."/>
            <person name="Ushijima S."/>
            <person name="Smith C.A."/>
            <person name="Ahrendt S."/>
            <person name="Andreopoulos W."/>
            <person name="He G."/>
            <person name="Labutti K."/>
            <person name="Lipzen A."/>
            <person name="Ng V."/>
            <person name="Riley R."/>
            <person name="Sandor L."/>
            <person name="Barry K."/>
            <person name="Martinez A.T."/>
            <person name="Xiao Y."/>
            <person name="Gibbons J.G."/>
            <person name="Terashima K."/>
            <person name="Grigoriev I.V."/>
            <person name="Hibbett D.S."/>
        </authorList>
    </citation>
    <scope>NUCLEOTIDE SEQUENCE</scope>
    <source>
        <strain evidence="1">RHP3577 ss4</strain>
    </source>
</reference>
<evidence type="ECO:0000313" key="1">
    <source>
        <dbReference type="EMBL" id="KAJ4469154.1"/>
    </source>
</evidence>